<comment type="caution">
    <text evidence="1">The sequence shown here is derived from an EMBL/GenBank/DDBJ whole genome shotgun (WGS) entry which is preliminary data.</text>
</comment>
<protein>
    <submittedName>
        <fullName evidence="1">Uncharacterized protein</fullName>
    </submittedName>
</protein>
<reference evidence="1" key="1">
    <citation type="submission" date="2022-01" db="EMBL/GenBank/DDBJ databases">
        <title>Draft Genome Sequences of Seven Type Strains of the Genus Streptomyces.</title>
        <authorList>
            <person name="Aziz S."/>
            <person name="Coretto E."/>
            <person name="Chronakova A."/>
            <person name="Sproer C."/>
            <person name="Huber K."/>
            <person name="Nouioui I."/>
            <person name="Gross H."/>
        </authorList>
    </citation>
    <scope>NUCLEOTIDE SEQUENCE</scope>
    <source>
        <strain evidence="1">DSM 103493</strain>
    </source>
</reference>
<keyword evidence="2" id="KW-1185">Reference proteome</keyword>
<accession>A0A9X1PSN4</accession>
<name>A0A9X1PSN4_STRM4</name>
<gene>
    <name evidence="1" type="ORF">L0P92_02155</name>
</gene>
<proteinExistence type="predicted"/>
<evidence type="ECO:0000313" key="2">
    <source>
        <dbReference type="Proteomes" id="UP001139384"/>
    </source>
</evidence>
<evidence type="ECO:0000313" key="1">
    <source>
        <dbReference type="EMBL" id="MCF1592373.1"/>
    </source>
</evidence>
<dbReference type="AlphaFoldDB" id="A0A9X1PSN4"/>
<dbReference type="Proteomes" id="UP001139384">
    <property type="component" value="Unassembled WGS sequence"/>
</dbReference>
<organism evidence="1 2">
    <name type="scientific">Streptomyces muensis</name>
    <dbReference type="NCBI Taxonomy" id="1077944"/>
    <lineage>
        <taxon>Bacteria</taxon>
        <taxon>Bacillati</taxon>
        <taxon>Actinomycetota</taxon>
        <taxon>Actinomycetes</taxon>
        <taxon>Kitasatosporales</taxon>
        <taxon>Streptomycetaceae</taxon>
        <taxon>Streptomyces</taxon>
    </lineage>
</organism>
<dbReference type="RefSeq" id="WP_234760684.1">
    <property type="nucleotide sequence ID" value="NZ_JAKEIP010000005.1"/>
</dbReference>
<sequence>MAAIDAKAAQANAEKAARVAAIAETQDKGYGICWDCEVPYERHCYACNGPWCPVCDDW</sequence>
<dbReference type="EMBL" id="JAKEIP010000005">
    <property type="protein sequence ID" value="MCF1592373.1"/>
    <property type="molecule type" value="Genomic_DNA"/>
</dbReference>